<evidence type="ECO:0000259" key="3">
    <source>
        <dbReference type="Pfam" id="PF14226"/>
    </source>
</evidence>
<dbReference type="RefSeq" id="XP_033457558.1">
    <property type="nucleotide sequence ID" value="XM_033602453.1"/>
</dbReference>
<dbReference type="InterPro" id="IPR027443">
    <property type="entry name" value="IPNS-like_sf"/>
</dbReference>
<feature type="domain" description="Isopenicillin N synthase-like Fe(2+) 2OG dioxygenase" evidence="2">
    <location>
        <begin position="211"/>
        <end position="283"/>
    </location>
</feature>
<dbReference type="Gene3D" id="2.60.120.330">
    <property type="entry name" value="B-lactam Antibiotic, Isopenicillin N Synthase, Chain"/>
    <property type="match status" value="1"/>
</dbReference>
<comment type="similarity">
    <text evidence="1">Belongs to the iron/ascorbate-dependent oxidoreductase family.</text>
</comment>
<dbReference type="GeneID" id="54360253"/>
<reference evidence="5" key="2">
    <citation type="submission" date="2020-04" db="EMBL/GenBank/DDBJ databases">
        <authorList>
            <consortium name="NCBI Genome Project"/>
        </authorList>
    </citation>
    <scope>NUCLEOTIDE SEQUENCE</scope>
    <source>
        <strain evidence="5">CBS 342.82</strain>
    </source>
</reference>
<protein>
    <submittedName>
        <fullName evidence="5">Clavaminate synthase-like protein</fullName>
    </submittedName>
</protein>
<dbReference type="AlphaFoldDB" id="A0A6J3M0T7"/>
<dbReference type="InterPro" id="IPR044861">
    <property type="entry name" value="IPNS-like_FE2OG_OXY"/>
</dbReference>
<gene>
    <name evidence="5" type="ORF">K489DRAFT_35176</name>
</gene>
<evidence type="ECO:0000313" key="4">
    <source>
        <dbReference type="Proteomes" id="UP000504637"/>
    </source>
</evidence>
<name>A0A6J3M0T7_9PEZI</name>
<organism evidence="5">
    <name type="scientific">Dissoconium aciculare CBS 342.82</name>
    <dbReference type="NCBI Taxonomy" id="1314786"/>
    <lineage>
        <taxon>Eukaryota</taxon>
        <taxon>Fungi</taxon>
        <taxon>Dikarya</taxon>
        <taxon>Ascomycota</taxon>
        <taxon>Pezizomycotina</taxon>
        <taxon>Dothideomycetes</taxon>
        <taxon>Dothideomycetidae</taxon>
        <taxon>Mycosphaerellales</taxon>
        <taxon>Dissoconiaceae</taxon>
        <taxon>Dissoconium</taxon>
    </lineage>
</organism>
<keyword evidence="4" id="KW-1185">Reference proteome</keyword>
<dbReference type="PANTHER" id="PTHR47990">
    <property type="entry name" value="2-OXOGLUTARATE (2OG) AND FE(II)-DEPENDENT OXYGENASE SUPERFAMILY PROTEIN-RELATED"/>
    <property type="match status" value="1"/>
</dbReference>
<dbReference type="Proteomes" id="UP000504637">
    <property type="component" value="Unplaced"/>
</dbReference>
<evidence type="ECO:0000313" key="5">
    <source>
        <dbReference type="RefSeq" id="XP_033457558.1"/>
    </source>
</evidence>
<dbReference type="InterPro" id="IPR026992">
    <property type="entry name" value="DIOX_N"/>
</dbReference>
<feature type="domain" description="Non-haem dioxygenase N-terminal" evidence="3">
    <location>
        <begin position="42"/>
        <end position="141"/>
    </location>
</feature>
<dbReference type="SUPFAM" id="SSF51197">
    <property type="entry name" value="Clavaminate synthase-like"/>
    <property type="match status" value="1"/>
</dbReference>
<accession>A0A6J3M0T7</accession>
<reference evidence="5" key="1">
    <citation type="submission" date="2020-01" db="EMBL/GenBank/DDBJ databases">
        <authorList>
            <consortium name="DOE Joint Genome Institute"/>
            <person name="Haridas S."/>
            <person name="Albert R."/>
            <person name="Binder M."/>
            <person name="Bloem J."/>
            <person name="Labutti K."/>
            <person name="Salamov A."/>
            <person name="Andreopoulos B."/>
            <person name="Baker S.E."/>
            <person name="Barry K."/>
            <person name="Bills G."/>
            <person name="Bluhm B.H."/>
            <person name="Cannon C."/>
            <person name="Castanera R."/>
            <person name="Culley D.E."/>
            <person name="Daum C."/>
            <person name="Ezra D."/>
            <person name="Gonzalez J.B."/>
            <person name="Henrissat B."/>
            <person name="Kuo A."/>
            <person name="Liang C."/>
            <person name="Lipzen A."/>
            <person name="Lutzoni F."/>
            <person name="Magnuson J."/>
            <person name="Mondo S."/>
            <person name="Nolan M."/>
            <person name="Ohm R."/>
            <person name="Pangilinan J."/>
            <person name="Park H.-J."/>
            <person name="Ramirez L."/>
            <person name="Alfaro M."/>
            <person name="Sun H."/>
            <person name="Tritt A."/>
            <person name="Yoshinaga Y."/>
            <person name="Zwiers L.-H."/>
            <person name="Turgeon B.G."/>
            <person name="Goodwin S.B."/>
            <person name="Spatafora J.W."/>
            <person name="Crous P.W."/>
            <person name="Grigoriev I.V."/>
        </authorList>
    </citation>
    <scope>NUCLEOTIDE SEQUENCE</scope>
    <source>
        <strain evidence="5">CBS 342.82</strain>
    </source>
</reference>
<evidence type="ECO:0000256" key="1">
    <source>
        <dbReference type="ARBA" id="ARBA00008056"/>
    </source>
</evidence>
<sequence>MTVTQNQIQYSHDESLEFPFLPPFPKDVPIAPLLRISLKKLLAHDSTEEDNLFRACRELGFFYLDVGSAADDETIDGKLLLKDVDSLFDLSEGIFKLPTKEKQSYDFNDEHSYFGYKGVGDGIIDKEGNPDRNEFWNVSKNDILGISDPIPNPEVLRKEENRALAKSYILRSHAVVTLILRILNDRLGLPEGTLQKHHRLNAISGDQVRWVRFPPQKMDEKQIAFGEHTDFGTLTLLFNRLGGLQIRLPGETEWDYVKPLKGHCVVNIGDALVKFTAGVLRSNVSHFMILDQKEGS</sequence>
<dbReference type="OrthoDB" id="288590at2759"/>
<dbReference type="InterPro" id="IPR050231">
    <property type="entry name" value="Iron_ascorbate_oxido_reductase"/>
</dbReference>
<proteinExistence type="inferred from homology"/>
<dbReference type="Pfam" id="PF14226">
    <property type="entry name" value="DIOX_N"/>
    <property type="match status" value="1"/>
</dbReference>
<evidence type="ECO:0000259" key="2">
    <source>
        <dbReference type="Pfam" id="PF03171"/>
    </source>
</evidence>
<reference evidence="5" key="3">
    <citation type="submission" date="2025-08" db="UniProtKB">
        <authorList>
            <consortium name="RefSeq"/>
        </authorList>
    </citation>
    <scope>IDENTIFICATION</scope>
    <source>
        <strain evidence="5">CBS 342.82</strain>
    </source>
</reference>
<dbReference type="Pfam" id="PF03171">
    <property type="entry name" value="2OG-FeII_Oxy"/>
    <property type="match status" value="1"/>
</dbReference>